<feature type="compositionally biased region" description="Basic and acidic residues" evidence="2">
    <location>
        <begin position="760"/>
        <end position="787"/>
    </location>
</feature>
<feature type="compositionally biased region" description="Polar residues" evidence="2">
    <location>
        <begin position="608"/>
        <end position="620"/>
    </location>
</feature>
<dbReference type="GO" id="GO:0003676">
    <property type="term" value="F:nucleic acid binding"/>
    <property type="evidence" value="ECO:0007669"/>
    <property type="project" value="InterPro"/>
</dbReference>
<organism evidence="4 5">
    <name type="scientific">Scytalidium lignicola</name>
    <name type="common">Hyphomycete</name>
    <dbReference type="NCBI Taxonomy" id="5539"/>
    <lineage>
        <taxon>Eukaryota</taxon>
        <taxon>Fungi</taxon>
        <taxon>Dikarya</taxon>
        <taxon>Ascomycota</taxon>
        <taxon>Pezizomycotina</taxon>
        <taxon>Leotiomycetes</taxon>
        <taxon>Leotiomycetes incertae sedis</taxon>
        <taxon>Scytalidium</taxon>
    </lineage>
</organism>
<sequence length="804" mass="88433">MTTPGSLIFSHFIVGNYGLVSMNVKQNGDPPGSTPSANNQTGSLAPGQTSAEQPRCYNCGLEGHYVMGCPEPTRAIPAGLAAARAAGASHSAKRDGSHDGRHFQQTQSHRQRLGAVVTRYPVPKAAPVVTRYAVPPPPNAGYGASQGPYQQPYQQHAGQFTQPSMYQGNQGPPPNTPYTPYPPPQQYGGAGPQFQYSQAPGPNPYGNPAMQATPYGNQAYQTPPVSYNQYQPLQQPGPQGYPNPPQPYMPQPPAGPYQTPAAPYQPPNPNYGGGYGYTPPVSTQYQVPPSQWNHPPPAQPYNGPPYQQPSPSPYDPGYQTQPQPQPQPSYQAYPPQSQQPSQQGFSQGPQYGTYSAPLGSQIPQHQLQQERPRSAGSSRSSSIGHDRALRKPFFKRRDGSGSGYHSHRQYNQQQSTDSPKEHHGSQWYFDWELEVIFKEEGHSPAVPIALTLPNLSTEQPLYLGFDDPDNVVSRYVRPDNREEFKLSIRDTPLWDSVKDDPAFRDLSNNSGLIPFNQVRWWMEERHAKGAVLEAPTTQSGTTGENTEYTDLPKENTLKRARSPEKQLPNSPSKRLKAEEDYSPMQDEKNYKKDSSPQGYRELSPDVWASTTPVLNRSVTPSFGAEDDAWAPQPGESIASQSAAKDPTETLLASLGVSGEPKPVKDTTMNSLPDPYDKSRGPPPQRQDSGYFSARGSYSNGSSSDGFIARRPSQWEGQPPPPPPRDFLKRMDGAGDSPSPTAMSPTEVMQHPGTAISGEYTAKDLEQTQKRKDGKKPEPLRQEDDVTPRFKRSQPQVAEAYSRRW</sequence>
<feature type="compositionally biased region" description="Polar residues" evidence="2">
    <location>
        <begin position="34"/>
        <end position="52"/>
    </location>
</feature>
<feature type="non-terminal residue" evidence="4">
    <location>
        <position position="804"/>
    </location>
</feature>
<gene>
    <name evidence="4" type="ORF">B7463_g8072</name>
</gene>
<proteinExistence type="predicted"/>
<protein>
    <recommendedName>
        <fullName evidence="3">CCHC-type domain-containing protein</fullName>
    </recommendedName>
</protein>
<keyword evidence="1" id="KW-0863">Zinc-finger</keyword>
<feature type="region of interest" description="Disordered" evidence="2">
    <location>
        <begin position="86"/>
        <end position="112"/>
    </location>
</feature>
<dbReference type="Proteomes" id="UP000258309">
    <property type="component" value="Unassembled WGS sequence"/>
</dbReference>
<evidence type="ECO:0000313" key="4">
    <source>
        <dbReference type="EMBL" id="RFU28265.1"/>
    </source>
</evidence>
<dbReference type="SMART" id="SM00343">
    <property type="entry name" value="ZnF_C2HC"/>
    <property type="match status" value="1"/>
</dbReference>
<dbReference type="OMA" id="HPHNSER"/>
<feature type="compositionally biased region" description="Basic and acidic residues" evidence="2">
    <location>
        <begin position="550"/>
        <end position="564"/>
    </location>
</feature>
<feature type="compositionally biased region" description="Basic and acidic residues" evidence="2">
    <location>
        <begin position="575"/>
        <end position="594"/>
    </location>
</feature>
<feature type="region of interest" description="Disordered" evidence="2">
    <location>
        <begin position="162"/>
        <end position="423"/>
    </location>
</feature>
<keyword evidence="5" id="KW-1185">Reference proteome</keyword>
<feature type="region of interest" description="Disordered" evidence="2">
    <location>
        <begin position="531"/>
        <end position="804"/>
    </location>
</feature>
<feature type="compositionally biased region" description="Pro residues" evidence="2">
    <location>
        <begin position="171"/>
        <end position="185"/>
    </location>
</feature>
<dbReference type="SUPFAM" id="SSF57756">
    <property type="entry name" value="Retrovirus zinc finger-like domains"/>
    <property type="match status" value="1"/>
</dbReference>
<evidence type="ECO:0000256" key="1">
    <source>
        <dbReference type="PROSITE-ProRule" id="PRU00047"/>
    </source>
</evidence>
<feature type="compositionally biased region" description="Polar residues" evidence="2">
    <location>
        <begin position="535"/>
        <end position="548"/>
    </location>
</feature>
<dbReference type="OrthoDB" id="3550095at2759"/>
<dbReference type="InterPro" id="IPR036875">
    <property type="entry name" value="Znf_CCHC_sf"/>
</dbReference>
<keyword evidence="1" id="KW-0479">Metal-binding</keyword>
<evidence type="ECO:0000256" key="2">
    <source>
        <dbReference type="SAM" id="MobiDB-lite"/>
    </source>
</evidence>
<reference evidence="4 5" key="1">
    <citation type="submission" date="2018-05" db="EMBL/GenBank/DDBJ databases">
        <title>Draft genome sequence of Scytalidium lignicola DSM 105466, a ubiquitous saprotrophic fungus.</title>
        <authorList>
            <person name="Buettner E."/>
            <person name="Gebauer A.M."/>
            <person name="Hofrichter M."/>
            <person name="Liers C."/>
            <person name="Kellner H."/>
        </authorList>
    </citation>
    <scope>NUCLEOTIDE SEQUENCE [LARGE SCALE GENOMIC DNA]</scope>
    <source>
        <strain evidence="4 5">DSM 105466</strain>
    </source>
</reference>
<feature type="non-terminal residue" evidence="4">
    <location>
        <position position="1"/>
    </location>
</feature>
<feature type="compositionally biased region" description="Low complexity" evidence="2">
    <location>
        <begin position="692"/>
        <end position="705"/>
    </location>
</feature>
<feature type="compositionally biased region" description="Polar residues" evidence="2">
    <location>
        <begin position="214"/>
        <end position="226"/>
    </location>
</feature>
<comment type="caution">
    <text evidence="4">The sequence shown here is derived from an EMBL/GenBank/DDBJ whole genome shotgun (WGS) entry which is preliminary data.</text>
</comment>
<feature type="compositionally biased region" description="Basic and acidic residues" evidence="2">
    <location>
        <begin position="384"/>
        <end position="399"/>
    </location>
</feature>
<evidence type="ECO:0000259" key="3">
    <source>
        <dbReference type="PROSITE" id="PS50158"/>
    </source>
</evidence>
<feature type="compositionally biased region" description="Pro residues" evidence="2">
    <location>
        <begin position="239"/>
        <end position="255"/>
    </location>
</feature>
<feature type="compositionally biased region" description="Low complexity" evidence="2">
    <location>
        <begin position="315"/>
        <end position="352"/>
    </location>
</feature>
<dbReference type="GO" id="GO:0008270">
    <property type="term" value="F:zinc ion binding"/>
    <property type="evidence" value="ECO:0007669"/>
    <property type="project" value="UniProtKB-KW"/>
</dbReference>
<keyword evidence="1" id="KW-0862">Zinc</keyword>
<name>A0A3E2H4F9_SCYLI</name>
<feature type="compositionally biased region" description="Polar residues" evidence="2">
    <location>
        <begin position="281"/>
        <end position="293"/>
    </location>
</feature>
<feature type="compositionally biased region" description="Low complexity" evidence="2">
    <location>
        <begin position="227"/>
        <end position="238"/>
    </location>
</feature>
<feature type="compositionally biased region" description="Pro residues" evidence="2">
    <location>
        <begin position="294"/>
        <end position="314"/>
    </location>
</feature>
<dbReference type="AlphaFoldDB" id="A0A3E2H4F9"/>
<evidence type="ECO:0000313" key="5">
    <source>
        <dbReference type="Proteomes" id="UP000258309"/>
    </source>
</evidence>
<feature type="compositionally biased region" description="Basic and acidic residues" evidence="2">
    <location>
        <begin position="92"/>
        <end position="102"/>
    </location>
</feature>
<accession>A0A3E2H4F9</accession>
<dbReference type="EMBL" id="NCSJ02000170">
    <property type="protein sequence ID" value="RFU28265.1"/>
    <property type="molecule type" value="Genomic_DNA"/>
</dbReference>
<dbReference type="PROSITE" id="PS50158">
    <property type="entry name" value="ZF_CCHC"/>
    <property type="match status" value="1"/>
</dbReference>
<dbReference type="InterPro" id="IPR001878">
    <property type="entry name" value="Znf_CCHC"/>
</dbReference>
<dbReference type="STRING" id="5539.A0A3E2H4F9"/>
<feature type="domain" description="CCHC-type" evidence="3">
    <location>
        <begin position="55"/>
        <end position="71"/>
    </location>
</feature>
<feature type="region of interest" description="Disordered" evidence="2">
    <location>
        <begin position="25"/>
        <end position="53"/>
    </location>
</feature>